<feature type="binding site" evidence="12">
    <location>
        <position position="156"/>
    </location>
    <ligand>
        <name>Zn(2+)</name>
        <dbReference type="ChEBI" id="CHEBI:29105"/>
    </ligand>
</feature>
<dbReference type="HAMAP" id="MF_00098">
    <property type="entry name" value="Met_tRNA_synth_type1"/>
    <property type="match status" value="1"/>
</dbReference>
<dbReference type="GO" id="GO:0046872">
    <property type="term" value="F:metal ion binding"/>
    <property type="evidence" value="ECO:0007669"/>
    <property type="project" value="UniProtKB-KW"/>
</dbReference>
<dbReference type="InterPro" id="IPR041872">
    <property type="entry name" value="Anticodon_Met"/>
</dbReference>
<dbReference type="PANTHER" id="PTHR45765:SF1">
    <property type="entry name" value="METHIONINE--TRNA LIGASE, CYTOPLASMIC"/>
    <property type="match status" value="1"/>
</dbReference>
<keyword evidence="4 12" id="KW-0963">Cytoplasm</keyword>
<feature type="binding site" evidence="12">
    <location>
        <position position="143"/>
    </location>
    <ligand>
        <name>Zn(2+)</name>
        <dbReference type="ChEBI" id="CHEBI:29105"/>
    </ligand>
</feature>
<dbReference type="InterPro" id="IPR015413">
    <property type="entry name" value="Methionyl/Leucyl_tRNA_Synth"/>
</dbReference>
<evidence type="ECO:0000256" key="9">
    <source>
        <dbReference type="ARBA" id="ARBA00022917"/>
    </source>
</evidence>
<dbReference type="Gene3D" id="1.10.730.10">
    <property type="entry name" value="Isoleucyl-tRNA Synthetase, Domain 1"/>
    <property type="match status" value="1"/>
</dbReference>
<dbReference type="EMBL" id="JMIB01000038">
    <property type="protein sequence ID" value="KDM89995.1"/>
    <property type="molecule type" value="Genomic_DNA"/>
</dbReference>
<dbReference type="NCBIfam" id="NF001100">
    <property type="entry name" value="PRK00133.1"/>
    <property type="match status" value="1"/>
</dbReference>
<keyword evidence="7 12" id="KW-0862">Zinc</keyword>
<keyword evidence="6 12" id="KW-0547">Nucleotide-binding</keyword>
<proteinExistence type="inferred from homology"/>
<feature type="domain" description="Methionyl-tRNA synthetase anticodon-binding" evidence="14">
    <location>
        <begin position="426"/>
        <end position="564"/>
    </location>
</feature>
<dbReference type="CDD" id="cd00814">
    <property type="entry name" value="MetRS_core"/>
    <property type="match status" value="1"/>
</dbReference>
<evidence type="ECO:0000256" key="5">
    <source>
        <dbReference type="ARBA" id="ARBA00022598"/>
    </source>
</evidence>
<dbReference type="GO" id="GO:0005524">
    <property type="term" value="F:ATP binding"/>
    <property type="evidence" value="ECO:0007669"/>
    <property type="project" value="UniProtKB-UniRule"/>
</dbReference>
<dbReference type="GO" id="GO:0017101">
    <property type="term" value="C:aminoacyl-tRNA synthetase multienzyme complex"/>
    <property type="evidence" value="ECO:0007669"/>
    <property type="project" value="TreeGrafter"/>
</dbReference>
<keyword evidence="10 12" id="KW-0030">Aminoacyl-tRNA synthetase</keyword>
<comment type="subunit">
    <text evidence="12">Monomer.</text>
</comment>
<comment type="catalytic activity">
    <reaction evidence="11 12">
        <text>tRNA(Met) + L-methionine + ATP = L-methionyl-tRNA(Met) + AMP + diphosphate</text>
        <dbReference type="Rhea" id="RHEA:13481"/>
        <dbReference type="Rhea" id="RHEA-COMP:9667"/>
        <dbReference type="Rhea" id="RHEA-COMP:9698"/>
        <dbReference type="ChEBI" id="CHEBI:30616"/>
        <dbReference type="ChEBI" id="CHEBI:33019"/>
        <dbReference type="ChEBI" id="CHEBI:57844"/>
        <dbReference type="ChEBI" id="CHEBI:78442"/>
        <dbReference type="ChEBI" id="CHEBI:78530"/>
        <dbReference type="ChEBI" id="CHEBI:456215"/>
        <dbReference type="EC" id="6.1.1.10"/>
    </reaction>
</comment>
<dbReference type="FunFam" id="2.20.28.20:FF:000001">
    <property type="entry name" value="Methionine--tRNA ligase"/>
    <property type="match status" value="1"/>
</dbReference>
<dbReference type="SUPFAM" id="SSF57770">
    <property type="entry name" value="Methionyl-tRNA synthetase (MetRS), Zn-domain"/>
    <property type="match status" value="1"/>
</dbReference>
<evidence type="ECO:0000256" key="8">
    <source>
        <dbReference type="ARBA" id="ARBA00022840"/>
    </source>
</evidence>
<dbReference type="GO" id="GO:0004825">
    <property type="term" value="F:methionine-tRNA ligase activity"/>
    <property type="evidence" value="ECO:0007669"/>
    <property type="project" value="UniProtKB-UniRule"/>
</dbReference>
<protein>
    <recommendedName>
        <fullName evidence="12">Methionine--tRNA ligase</fullName>
        <ecNumber evidence="12">6.1.1.10</ecNumber>
    </recommendedName>
    <alternativeName>
        <fullName evidence="12">Methionyl-tRNA synthetase</fullName>
        <shortName evidence="12">MetRS</shortName>
    </alternativeName>
</protein>
<dbReference type="InterPro" id="IPR033911">
    <property type="entry name" value="MetRS_core"/>
</dbReference>
<evidence type="ECO:0000313" key="15">
    <source>
        <dbReference type="EMBL" id="KDM89995.1"/>
    </source>
</evidence>
<dbReference type="GO" id="GO:0005829">
    <property type="term" value="C:cytosol"/>
    <property type="evidence" value="ECO:0007669"/>
    <property type="project" value="TreeGrafter"/>
</dbReference>
<dbReference type="SUPFAM" id="SSF52374">
    <property type="entry name" value="Nucleotidylyl transferase"/>
    <property type="match status" value="1"/>
</dbReference>
<dbReference type="PRINTS" id="PR01041">
    <property type="entry name" value="TRNASYNTHMET"/>
</dbReference>
<comment type="cofactor">
    <cofactor evidence="12">
        <name>Zn(2+)</name>
        <dbReference type="ChEBI" id="CHEBI:29105"/>
    </cofactor>
    <text evidence="12">Binds 1 zinc ion per subunit.</text>
</comment>
<dbReference type="Gene3D" id="2.20.28.20">
    <property type="entry name" value="Methionyl-tRNA synthetase, Zn-domain"/>
    <property type="match status" value="1"/>
</dbReference>
<name>A0A066RHR5_9GAMM</name>
<feature type="short sequence motif" description="'KMSKS' region" evidence="12">
    <location>
        <begin position="336"/>
        <end position="340"/>
    </location>
</feature>
<evidence type="ECO:0000256" key="10">
    <source>
        <dbReference type="ARBA" id="ARBA00023146"/>
    </source>
</evidence>
<evidence type="ECO:0000256" key="12">
    <source>
        <dbReference type="HAMAP-Rule" id="MF_00098"/>
    </source>
</evidence>
<dbReference type="EC" id="6.1.1.10" evidence="12"/>
<dbReference type="SUPFAM" id="SSF47323">
    <property type="entry name" value="Anticodon-binding domain of a subclass of class I aminoacyl-tRNA synthetases"/>
    <property type="match status" value="1"/>
</dbReference>
<dbReference type="CDD" id="cd07957">
    <property type="entry name" value="Anticodon_Ia_Met"/>
    <property type="match status" value="1"/>
</dbReference>
<dbReference type="InterPro" id="IPR014758">
    <property type="entry name" value="Met-tRNA_synth"/>
</dbReference>
<evidence type="ECO:0000256" key="6">
    <source>
        <dbReference type="ARBA" id="ARBA00022741"/>
    </source>
</evidence>
<feature type="domain" description="Methionyl/Leucyl tRNA synthetase" evidence="13">
    <location>
        <begin position="4"/>
        <end position="399"/>
    </location>
</feature>
<dbReference type="STRING" id="1654360.EA58_18800"/>
<dbReference type="InterPro" id="IPR029038">
    <property type="entry name" value="MetRS_Zn"/>
</dbReference>
<reference evidence="15 16" key="1">
    <citation type="submission" date="2014-04" db="EMBL/GenBank/DDBJ databases">
        <title>Draft genome sequence of Photobacterium halotolerans S2753: a solonamide, ngercheumicin and holomycin producer.</title>
        <authorList>
            <person name="Machado H.R."/>
            <person name="Gram L."/>
        </authorList>
    </citation>
    <scope>NUCLEOTIDE SEQUENCE [LARGE SCALE GENOMIC DNA]</scope>
    <source>
        <strain evidence="15 16">S2753</strain>
    </source>
</reference>
<dbReference type="InterPro" id="IPR014729">
    <property type="entry name" value="Rossmann-like_a/b/a_fold"/>
</dbReference>
<dbReference type="InterPro" id="IPR009080">
    <property type="entry name" value="tRNAsynth_Ia_anticodon-bd"/>
</dbReference>
<evidence type="ECO:0000313" key="16">
    <source>
        <dbReference type="Proteomes" id="UP000027192"/>
    </source>
</evidence>
<dbReference type="Pfam" id="PF09334">
    <property type="entry name" value="tRNA-synt_1g"/>
    <property type="match status" value="1"/>
</dbReference>
<evidence type="ECO:0000256" key="2">
    <source>
        <dbReference type="ARBA" id="ARBA00004496"/>
    </source>
</evidence>
<evidence type="ECO:0000256" key="7">
    <source>
        <dbReference type="ARBA" id="ARBA00022833"/>
    </source>
</evidence>
<keyword evidence="12" id="KW-0479">Metal-binding</keyword>
<dbReference type="GO" id="GO:0006431">
    <property type="term" value="P:methionyl-tRNA aminoacylation"/>
    <property type="evidence" value="ECO:0007669"/>
    <property type="project" value="UniProtKB-UniRule"/>
</dbReference>
<comment type="subcellular location">
    <subcellularLocation>
        <location evidence="2 12">Cytoplasm</location>
    </subcellularLocation>
</comment>
<dbReference type="InterPro" id="IPR023458">
    <property type="entry name" value="Met-tRNA_ligase_1"/>
</dbReference>
<evidence type="ECO:0000259" key="13">
    <source>
        <dbReference type="Pfam" id="PF09334"/>
    </source>
</evidence>
<dbReference type="OrthoDB" id="9810191at2"/>
<gene>
    <name evidence="12" type="primary">metG</name>
    <name evidence="15" type="ORF">EA58_18800</name>
</gene>
<feature type="binding site" evidence="12">
    <location>
        <position position="339"/>
    </location>
    <ligand>
        <name>ATP</name>
        <dbReference type="ChEBI" id="CHEBI:30616"/>
    </ligand>
</feature>
<dbReference type="Pfam" id="PF19303">
    <property type="entry name" value="Anticodon_3"/>
    <property type="match status" value="1"/>
</dbReference>
<evidence type="ECO:0000256" key="4">
    <source>
        <dbReference type="ARBA" id="ARBA00022490"/>
    </source>
</evidence>
<dbReference type="Gene3D" id="3.40.50.620">
    <property type="entry name" value="HUPs"/>
    <property type="match status" value="1"/>
</dbReference>
<dbReference type="AlphaFoldDB" id="A0A066RHR5"/>
<feature type="binding site" evidence="12">
    <location>
        <position position="159"/>
    </location>
    <ligand>
        <name>Zn(2+)</name>
        <dbReference type="ChEBI" id="CHEBI:29105"/>
    </ligand>
</feature>
<dbReference type="Proteomes" id="UP000027192">
    <property type="component" value="Unassembled WGS sequence"/>
</dbReference>
<accession>A0A066RHR5</accession>
<dbReference type="NCBIfam" id="TIGR00398">
    <property type="entry name" value="metG"/>
    <property type="match status" value="1"/>
</dbReference>
<comment type="caution">
    <text evidence="15">The sequence shown here is derived from an EMBL/GenBank/DDBJ whole genome shotgun (WGS) entry which is preliminary data.</text>
</comment>
<evidence type="ECO:0000256" key="11">
    <source>
        <dbReference type="ARBA" id="ARBA00047364"/>
    </source>
</evidence>
<organism evidence="15 16">
    <name type="scientific">Photobacterium galatheae</name>
    <dbReference type="NCBI Taxonomy" id="1654360"/>
    <lineage>
        <taxon>Bacteria</taxon>
        <taxon>Pseudomonadati</taxon>
        <taxon>Pseudomonadota</taxon>
        <taxon>Gammaproteobacteria</taxon>
        <taxon>Vibrionales</taxon>
        <taxon>Vibrionaceae</taxon>
        <taxon>Photobacterium</taxon>
    </lineage>
</organism>
<keyword evidence="16" id="KW-1185">Reference proteome</keyword>
<feature type="short sequence motif" description="'HIGH' region" evidence="12">
    <location>
        <begin position="11"/>
        <end position="21"/>
    </location>
</feature>
<evidence type="ECO:0000256" key="1">
    <source>
        <dbReference type="ARBA" id="ARBA00003314"/>
    </source>
</evidence>
<sequence>MPRFLITSALPYINGIKHLGNLVGSLLPADVYARYLRQQQQQVLYICGTDEHGTPAELAATEHGLSTEDYCNKLHDLQRDIYQRFHISFDYFGRTSSKANHEITQSIYRDLEQRGFIKQKAIEQVYSIEDKRFLPDRYVEGTCPHCSDEKARGDQCDGCGQLLEPYELIDPHSAITGSKDLIIKQSNHYFLCLSKLQQDVGAWVDRHKHWSPLTQGIAKKWLQEGLQDRCISRDLNWGIPLPTDNNEKKVFYVWFDAPNGYISMTKEWAEKHAPDSSAWKDWWTESDDVHYTQFMAKDNVPFHTIFWPAVLMGAESNYKLVDNIKAFNWLLYEGGKFSTSQKLGVFMDDALELFPADYWRYYLLSNAPENSDSSFTFQHFSKVINKDLADNLGNFVSRVSALVSKYFSGQIPKEQLAAYTFPVEMKVQVKELLKDINDNYQQCNFRHLINCLKKLYALGNEYITKAEPWKILKNDEKAGADILSTCLILIRIMAVASAAVIPTTSEKLFAVLQLTQRPDALTIQDESLFATVDTSIKTDKALKLFEKITDKQVEDLTQRFGAKKSS</sequence>
<comment type="similarity">
    <text evidence="3 12">Belongs to the class-I aminoacyl-tRNA synthetase family. MetG type 1 subfamily.</text>
</comment>
<dbReference type="PANTHER" id="PTHR45765">
    <property type="entry name" value="METHIONINE--TRNA LIGASE"/>
    <property type="match status" value="1"/>
</dbReference>
<keyword evidence="9 12" id="KW-0648">Protein biosynthesis</keyword>
<keyword evidence="5 12" id="KW-0436">Ligase</keyword>
<evidence type="ECO:0000256" key="3">
    <source>
        <dbReference type="ARBA" id="ARBA00008258"/>
    </source>
</evidence>
<feature type="binding site" evidence="12">
    <location>
        <position position="146"/>
    </location>
    <ligand>
        <name>Zn(2+)</name>
        <dbReference type="ChEBI" id="CHEBI:29105"/>
    </ligand>
</feature>
<comment type="function">
    <text evidence="1 12">Is required not only for elongation of protein synthesis but also for the initiation of all mRNA translation through initiator tRNA(fMet) aminoacylation.</text>
</comment>
<evidence type="ECO:0000259" key="14">
    <source>
        <dbReference type="Pfam" id="PF19303"/>
    </source>
</evidence>
<keyword evidence="8 12" id="KW-0067">ATP-binding</keyword>